<dbReference type="EMBL" id="PVYX01000001">
    <property type="protein sequence ID" value="PRX56228.1"/>
    <property type="molecule type" value="Genomic_DNA"/>
</dbReference>
<keyword evidence="1" id="KW-0472">Membrane</keyword>
<protein>
    <submittedName>
        <fullName evidence="2">Uncharacterized protein</fullName>
    </submittedName>
</protein>
<gene>
    <name evidence="2" type="ORF">CLV81_0222</name>
</gene>
<keyword evidence="3" id="KW-1185">Reference proteome</keyword>
<evidence type="ECO:0000313" key="2">
    <source>
        <dbReference type="EMBL" id="PRX56228.1"/>
    </source>
</evidence>
<organism evidence="2 3">
    <name type="scientific">Flagellimonas meridianipacifica</name>
    <dbReference type="NCBI Taxonomy" id="1080225"/>
    <lineage>
        <taxon>Bacteria</taxon>
        <taxon>Pseudomonadati</taxon>
        <taxon>Bacteroidota</taxon>
        <taxon>Flavobacteriia</taxon>
        <taxon>Flavobacteriales</taxon>
        <taxon>Flavobacteriaceae</taxon>
        <taxon>Flagellimonas</taxon>
    </lineage>
</organism>
<reference evidence="2 3" key="1">
    <citation type="submission" date="2018-03" db="EMBL/GenBank/DDBJ databases">
        <title>Genomic Encyclopedia of Archaeal and Bacterial Type Strains, Phase II (KMG-II): from individual species to whole genera.</title>
        <authorList>
            <person name="Goeker M."/>
        </authorList>
    </citation>
    <scope>NUCLEOTIDE SEQUENCE [LARGE SCALE GENOMIC DNA]</scope>
    <source>
        <strain evidence="2 3">DSM 25027</strain>
    </source>
</reference>
<sequence length="169" mass="19279">MNEILQEYALIAEIISAMAVIISLIFVGFQIRDNTKATQASTFHEITTLDIQLLLSFANSKESARIVSCFRASPDSLTEEEYNQGFYFFAAEVRHVENLFLQHKNKMLNERDWNSRKALVEGVVQSPGFGALLKSPFLQFFDGSFIEFGVNQREKLSEIKDKYPINSLL</sequence>
<evidence type="ECO:0000313" key="3">
    <source>
        <dbReference type="Proteomes" id="UP000237640"/>
    </source>
</evidence>
<evidence type="ECO:0000256" key="1">
    <source>
        <dbReference type="SAM" id="Phobius"/>
    </source>
</evidence>
<keyword evidence="1" id="KW-0812">Transmembrane</keyword>
<comment type="caution">
    <text evidence="2">The sequence shown here is derived from an EMBL/GenBank/DDBJ whole genome shotgun (WGS) entry which is preliminary data.</text>
</comment>
<dbReference type="AlphaFoldDB" id="A0A2T0MF81"/>
<dbReference type="RefSeq" id="WP_211297979.1">
    <property type="nucleotide sequence ID" value="NZ_PVYX01000001.1"/>
</dbReference>
<keyword evidence="1" id="KW-1133">Transmembrane helix</keyword>
<accession>A0A2T0MF81</accession>
<feature type="transmembrane region" description="Helical" evidence="1">
    <location>
        <begin position="6"/>
        <end position="29"/>
    </location>
</feature>
<proteinExistence type="predicted"/>
<dbReference type="Proteomes" id="UP000237640">
    <property type="component" value="Unassembled WGS sequence"/>
</dbReference>
<name>A0A2T0MF81_9FLAO</name>